<keyword evidence="4" id="KW-1185">Reference proteome</keyword>
<feature type="domain" description="DUF2059" evidence="2">
    <location>
        <begin position="70"/>
        <end position="125"/>
    </location>
</feature>
<organism evidence="3 4">
    <name type="scientific">Flavobacterium pallidum</name>
    <dbReference type="NCBI Taxonomy" id="2172098"/>
    <lineage>
        <taxon>Bacteria</taxon>
        <taxon>Pseudomonadati</taxon>
        <taxon>Bacteroidota</taxon>
        <taxon>Flavobacteriia</taxon>
        <taxon>Flavobacteriales</taxon>
        <taxon>Flavobacteriaceae</taxon>
        <taxon>Flavobacterium</taxon>
    </lineage>
</organism>
<gene>
    <name evidence="3" type="ORF">HYN49_04875</name>
</gene>
<dbReference type="Pfam" id="PF09832">
    <property type="entry name" value="DUF2059"/>
    <property type="match status" value="1"/>
</dbReference>
<dbReference type="InterPro" id="IPR018637">
    <property type="entry name" value="DUF2059"/>
</dbReference>
<feature type="chain" id="PRO_5015540597" description="DUF2059 domain-containing protein" evidence="1">
    <location>
        <begin position="20"/>
        <end position="136"/>
    </location>
</feature>
<evidence type="ECO:0000259" key="2">
    <source>
        <dbReference type="Pfam" id="PF09832"/>
    </source>
</evidence>
<evidence type="ECO:0000256" key="1">
    <source>
        <dbReference type="SAM" id="SignalP"/>
    </source>
</evidence>
<dbReference type="RefSeq" id="WP_108903077.1">
    <property type="nucleotide sequence ID" value="NZ_CP029187.1"/>
</dbReference>
<dbReference type="OrthoDB" id="1143459at2"/>
<proteinExistence type="predicted"/>
<protein>
    <recommendedName>
        <fullName evidence="2">DUF2059 domain-containing protein</fullName>
    </recommendedName>
</protein>
<evidence type="ECO:0000313" key="4">
    <source>
        <dbReference type="Proteomes" id="UP000244937"/>
    </source>
</evidence>
<dbReference type="KEGG" id="fpal:HYN49_04875"/>
<sequence length="136" mass="15579">MYRLIVLLCFTLISHTIHAQDDSKKEALKLIEVSGAKVQMQMVKNQLLKYVPKVKQAAFLSDYEASLPQLYDSYADVYLKLYTPDEIKTMIAFYESPVGKKMYANASEMSQRSQALQEVWIVKLQGLVQKYQSGTD</sequence>
<evidence type="ECO:0000313" key="3">
    <source>
        <dbReference type="EMBL" id="AWI25283.1"/>
    </source>
</evidence>
<feature type="signal peptide" evidence="1">
    <location>
        <begin position="1"/>
        <end position="19"/>
    </location>
</feature>
<dbReference type="AlphaFoldDB" id="A0A2S1SFU5"/>
<name>A0A2S1SFU5_9FLAO</name>
<accession>A0A2S1SFU5</accession>
<dbReference type="EMBL" id="CP029187">
    <property type="protein sequence ID" value="AWI25283.1"/>
    <property type="molecule type" value="Genomic_DNA"/>
</dbReference>
<reference evidence="3 4" key="1">
    <citation type="submission" date="2018-05" db="EMBL/GenBank/DDBJ databases">
        <title>Genome sequencing of Flavobacterium sp. HYN0049.</title>
        <authorList>
            <person name="Yi H."/>
            <person name="Baek C."/>
        </authorList>
    </citation>
    <scope>NUCLEOTIDE SEQUENCE [LARGE SCALE GENOMIC DNA]</scope>
    <source>
        <strain evidence="3 4">HYN0049</strain>
    </source>
</reference>
<keyword evidence="1" id="KW-0732">Signal</keyword>
<dbReference type="Proteomes" id="UP000244937">
    <property type="component" value="Chromosome"/>
</dbReference>